<gene>
    <name evidence="1" type="ORF">CTheo_7175</name>
</gene>
<evidence type="ECO:0000313" key="2">
    <source>
        <dbReference type="Proteomes" id="UP000383932"/>
    </source>
</evidence>
<name>A0A5N5QDH0_9AGAM</name>
<accession>A0A5N5QDH0</accession>
<dbReference type="AlphaFoldDB" id="A0A5N5QDH0"/>
<proteinExistence type="predicted"/>
<evidence type="ECO:0000313" key="1">
    <source>
        <dbReference type="EMBL" id="KAB5589377.1"/>
    </source>
</evidence>
<reference evidence="1 2" key="1">
    <citation type="journal article" date="2019" name="Fungal Biol. Biotechnol.">
        <title>Draft genome sequence of fastidious pathogen Ceratobasidium theobromae, which causes vascular-streak dieback in Theobroma cacao.</title>
        <authorList>
            <person name="Ali S.S."/>
            <person name="Asman A."/>
            <person name="Shao J."/>
            <person name="Firmansyah A.P."/>
            <person name="Susilo A.W."/>
            <person name="Rosmana A."/>
            <person name="McMahon P."/>
            <person name="Junaid M."/>
            <person name="Guest D."/>
            <person name="Kheng T.Y."/>
            <person name="Meinhardt L.W."/>
            <person name="Bailey B.A."/>
        </authorList>
    </citation>
    <scope>NUCLEOTIDE SEQUENCE [LARGE SCALE GENOMIC DNA]</scope>
    <source>
        <strain evidence="1 2">CT2</strain>
    </source>
</reference>
<sequence>MSSLDSARSIEINNCLFCANHRLEVCRECDIDEREGNDGTFGFDPIDRGTLALPTLSTNKDGVLQCKKHSNPECNLCFGWKKQLTKLHAAAKKAK</sequence>
<dbReference type="OrthoDB" id="2533496at2759"/>
<comment type="caution">
    <text evidence="1">The sequence shown here is derived from an EMBL/GenBank/DDBJ whole genome shotgun (WGS) entry which is preliminary data.</text>
</comment>
<dbReference type="Proteomes" id="UP000383932">
    <property type="component" value="Unassembled WGS sequence"/>
</dbReference>
<keyword evidence="2" id="KW-1185">Reference proteome</keyword>
<dbReference type="EMBL" id="SSOP01000278">
    <property type="protein sequence ID" value="KAB5589377.1"/>
    <property type="molecule type" value="Genomic_DNA"/>
</dbReference>
<protein>
    <submittedName>
        <fullName evidence="1">Uncharacterized protein</fullName>
    </submittedName>
</protein>
<organism evidence="1 2">
    <name type="scientific">Ceratobasidium theobromae</name>
    <dbReference type="NCBI Taxonomy" id="1582974"/>
    <lineage>
        <taxon>Eukaryota</taxon>
        <taxon>Fungi</taxon>
        <taxon>Dikarya</taxon>
        <taxon>Basidiomycota</taxon>
        <taxon>Agaricomycotina</taxon>
        <taxon>Agaricomycetes</taxon>
        <taxon>Cantharellales</taxon>
        <taxon>Ceratobasidiaceae</taxon>
        <taxon>Ceratobasidium</taxon>
    </lineage>
</organism>